<feature type="non-terminal residue" evidence="2">
    <location>
        <position position="58"/>
    </location>
</feature>
<dbReference type="AlphaFoldDB" id="A0A0C3ND91"/>
<proteinExistence type="predicted"/>
<dbReference type="InParanoid" id="A0A0C3ND91"/>
<keyword evidence="3" id="KW-1185">Reference proteome</keyword>
<reference evidence="3" key="2">
    <citation type="submission" date="2015-01" db="EMBL/GenBank/DDBJ databases">
        <title>Evolutionary Origins and Diversification of the Mycorrhizal Mutualists.</title>
        <authorList>
            <consortium name="DOE Joint Genome Institute"/>
            <consortium name="Mycorrhizal Genomics Consortium"/>
            <person name="Kohler A."/>
            <person name="Kuo A."/>
            <person name="Nagy L.G."/>
            <person name="Floudas D."/>
            <person name="Copeland A."/>
            <person name="Barry K.W."/>
            <person name="Cichocki N."/>
            <person name="Veneault-Fourrey C."/>
            <person name="LaButti K."/>
            <person name="Lindquist E.A."/>
            <person name="Lipzen A."/>
            <person name="Lundell T."/>
            <person name="Morin E."/>
            <person name="Murat C."/>
            <person name="Riley R."/>
            <person name="Ohm R."/>
            <person name="Sun H."/>
            <person name="Tunlid A."/>
            <person name="Henrissat B."/>
            <person name="Grigoriev I.V."/>
            <person name="Hibbett D.S."/>
            <person name="Martin F."/>
        </authorList>
    </citation>
    <scope>NUCLEOTIDE SEQUENCE [LARGE SCALE GENOMIC DNA]</scope>
    <source>
        <strain evidence="3">Marx 270</strain>
    </source>
</reference>
<evidence type="ECO:0000313" key="3">
    <source>
        <dbReference type="Proteomes" id="UP000054217"/>
    </source>
</evidence>
<dbReference type="HOGENOM" id="CLU_3002168_0_0_1"/>
<gene>
    <name evidence="2" type="ORF">M404DRAFT_1008762</name>
</gene>
<organism evidence="2 3">
    <name type="scientific">Pisolithus tinctorius Marx 270</name>
    <dbReference type="NCBI Taxonomy" id="870435"/>
    <lineage>
        <taxon>Eukaryota</taxon>
        <taxon>Fungi</taxon>
        <taxon>Dikarya</taxon>
        <taxon>Basidiomycota</taxon>
        <taxon>Agaricomycotina</taxon>
        <taxon>Agaricomycetes</taxon>
        <taxon>Agaricomycetidae</taxon>
        <taxon>Boletales</taxon>
        <taxon>Sclerodermatineae</taxon>
        <taxon>Pisolithaceae</taxon>
        <taxon>Pisolithus</taxon>
    </lineage>
</organism>
<feature type="compositionally biased region" description="Basic and acidic residues" evidence="1">
    <location>
        <begin position="31"/>
        <end position="58"/>
    </location>
</feature>
<evidence type="ECO:0000256" key="1">
    <source>
        <dbReference type="SAM" id="MobiDB-lite"/>
    </source>
</evidence>
<sequence length="58" mass="6684">MQLLRFILAAESAAPGLCGSKRERKRRRYRRGDENRDEVAGARQGRQDCRRGLGHRDS</sequence>
<accession>A0A0C3ND91</accession>
<protein>
    <submittedName>
        <fullName evidence="2">Uncharacterized protein</fullName>
    </submittedName>
</protein>
<dbReference type="Proteomes" id="UP000054217">
    <property type="component" value="Unassembled WGS sequence"/>
</dbReference>
<dbReference type="EMBL" id="KN832136">
    <property type="protein sequence ID" value="KIN93780.1"/>
    <property type="molecule type" value="Genomic_DNA"/>
</dbReference>
<feature type="region of interest" description="Disordered" evidence="1">
    <location>
        <begin position="19"/>
        <end position="58"/>
    </location>
</feature>
<name>A0A0C3ND91_PISTI</name>
<evidence type="ECO:0000313" key="2">
    <source>
        <dbReference type="EMBL" id="KIN93780.1"/>
    </source>
</evidence>
<reference evidence="2 3" key="1">
    <citation type="submission" date="2014-04" db="EMBL/GenBank/DDBJ databases">
        <authorList>
            <consortium name="DOE Joint Genome Institute"/>
            <person name="Kuo A."/>
            <person name="Kohler A."/>
            <person name="Costa M.D."/>
            <person name="Nagy L.G."/>
            <person name="Floudas D."/>
            <person name="Copeland A."/>
            <person name="Barry K.W."/>
            <person name="Cichocki N."/>
            <person name="Veneault-Fourrey C."/>
            <person name="LaButti K."/>
            <person name="Lindquist E.A."/>
            <person name="Lipzen A."/>
            <person name="Lundell T."/>
            <person name="Morin E."/>
            <person name="Murat C."/>
            <person name="Sun H."/>
            <person name="Tunlid A."/>
            <person name="Henrissat B."/>
            <person name="Grigoriev I.V."/>
            <person name="Hibbett D.S."/>
            <person name="Martin F."/>
            <person name="Nordberg H.P."/>
            <person name="Cantor M.N."/>
            <person name="Hua S.X."/>
        </authorList>
    </citation>
    <scope>NUCLEOTIDE SEQUENCE [LARGE SCALE GENOMIC DNA]</scope>
    <source>
        <strain evidence="2 3">Marx 270</strain>
    </source>
</reference>